<evidence type="ECO:0008006" key="3">
    <source>
        <dbReference type="Google" id="ProtNLM"/>
    </source>
</evidence>
<keyword evidence="2" id="KW-1185">Reference proteome</keyword>
<gene>
    <name evidence="1" type="ORF">MCOR33_009669</name>
</gene>
<evidence type="ECO:0000313" key="1">
    <source>
        <dbReference type="EMBL" id="KAI6292689.1"/>
    </source>
</evidence>
<dbReference type="EMBL" id="JABSND010000278">
    <property type="protein sequence ID" value="KAI6292689.1"/>
    <property type="molecule type" value="Genomic_DNA"/>
</dbReference>
<accession>A0ABQ8N946</accession>
<name>A0ABQ8N946_PYRGI</name>
<dbReference type="Proteomes" id="UP001059893">
    <property type="component" value="Unassembled WGS sequence"/>
</dbReference>
<dbReference type="InterPro" id="IPR036770">
    <property type="entry name" value="Ankyrin_rpt-contain_sf"/>
</dbReference>
<reference evidence="1" key="1">
    <citation type="submission" date="2021-01" db="EMBL/GenBank/DDBJ databases">
        <title>Deciphering the adaptive evolutionary patterns associated with biogeogrpahic diversity in the finger millet blast pathogen Magnaporthe oryzae in Eastern Africa.</title>
        <authorList>
            <person name="Onyema G."/>
            <person name="Shittu T.A."/>
            <person name="Dodsworth S."/>
            <person name="Devilliers S."/>
            <person name="Muthumeenakshi S."/>
            <person name="Sreenivasaprasad S."/>
        </authorList>
    </citation>
    <scope>NUCLEOTIDE SEQUENCE</scope>
    <source>
        <strain evidence="1">D15/s37</strain>
    </source>
</reference>
<organism evidence="1 2">
    <name type="scientific">Pyricularia grisea</name>
    <name type="common">Crabgrass-specific blast fungus</name>
    <name type="synonym">Magnaporthe grisea</name>
    <dbReference type="NCBI Taxonomy" id="148305"/>
    <lineage>
        <taxon>Eukaryota</taxon>
        <taxon>Fungi</taxon>
        <taxon>Dikarya</taxon>
        <taxon>Ascomycota</taxon>
        <taxon>Pezizomycotina</taxon>
        <taxon>Sordariomycetes</taxon>
        <taxon>Sordariomycetidae</taxon>
        <taxon>Magnaporthales</taxon>
        <taxon>Pyriculariaceae</taxon>
        <taxon>Pyricularia</taxon>
    </lineage>
</organism>
<proteinExistence type="predicted"/>
<dbReference type="SUPFAM" id="SSF48403">
    <property type="entry name" value="Ankyrin repeat"/>
    <property type="match status" value="1"/>
</dbReference>
<comment type="caution">
    <text evidence="1">The sequence shown here is derived from an EMBL/GenBank/DDBJ whole genome shotgun (WGS) entry which is preliminary data.</text>
</comment>
<dbReference type="Gene3D" id="1.25.40.20">
    <property type="entry name" value="Ankyrin repeat-containing domain"/>
    <property type="match status" value="1"/>
</dbReference>
<sequence>MAFGLPKEQIYDKSEASARRDFLHGIEGPVAQPDHLQAYHGSSASSVHPQIQQAPPNLSGQWLPRTFWPFFLVETDLSSTSTSIMADPMSVVGLVVGVISFGLDLCGGISTYLDRLNARPDDIQRAKASVSTMRVLLAKIDSIASGLPDKRIIDPSVLECESRIKDLGRIVTELTGEETGGSSLRFRVKEKSKKLMYPFRREALQQLESSLATVNSSLQTALMVFNLEQTVQIGRAAQQMSQDLSQLVARLTVQDATFSAATSPATSKTQGALRGLLSKPSYFKEVADQQRYSLSSYDQAAKQKPEVSLTMGDCQCHQTGSSVRSQRTWGSWAFSQETRVSQRHLAGCRLAKLRGKEQRQKFALRYTGLGRLMGVALQMSLTITNGAGGCAISPFLCYSPVVDERTSPAFRVLDFAARLIPTYRSLYYPPIISGETGATCAEIIRGCMDSLLVLYSKGLASPRDIDSQGRSAMHVLVGILHAMCFVCGGHNQEFRYRVSRESIRGLIQYGVPAMTHNSMGETPVAIMLRHFDQRLLEDSASALIAQSPDTPISLAPVDSTGIWWMNWAEFFISSPLTSEACGNGPLSHAVINNDHLAIANILAKDSARSYLEESNWFRQTPLHLSIDKPETLQILIQGGFDTKLDVADSEGIRPVEYAAVKARRNVDALDSLRILLQSGCAVHPNTIPSFNRDFPGDIDQGVHNTFWDALRHRRDSLKLLGLKHLPRSLALDLGLFDERILDYHAASCFEALENLGIEVPKALDPRVPASVKVPGHVEAWCYNTGLPVIRAVLDGLWDRGFRDMDQLDKDGVPPFMTDVFSLGNLDYCYWFVEHGADIWTPLCQRQCSNPRESDDIRTPAHFLLAKIGRWFRPTRFANQDSVYGDSYDDGSYQSAPAITAFCSRYDPRDSCVCPCTENGCTPFDYFFKWIGNEDYYPRPQPPEWIASSLLDSVQDLQINMLGGNGSKAIRMLTFRALQLPHTCCGIPLTKGYWCEGTALLPEDANEINEARAESLDVFEALVEDLTRRYERDDGDGEPFGVAKADEFWLDCWVPGVQRVLAELESRDLTQEEKEAAEEIGVVWYGPETETPRDPDDGVTMEAFQDMLRAITRDI</sequence>
<protein>
    <recommendedName>
        <fullName evidence="3">Fungal N-terminal domain-containing protein</fullName>
    </recommendedName>
</protein>
<evidence type="ECO:0000313" key="2">
    <source>
        <dbReference type="Proteomes" id="UP001059893"/>
    </source>
</evidence>